<accession>A0A518IET8</accession>
<dbReference type="OrthoDB" id="9785845at2"/>
<evidence type="ECO:0000313" key="3">
    <source>
        <dbReference type="Proteomes" id="UP000318313"/>
    </source>
</evidence>
<gene>
    <name evidence="2" type="ORF">Enr17x_36780</name>
</gene>
<dbReference type="Proteomes" id="UP000318313">
    <property type="component" value="Chromosome"/>
</dbReference>
<sequence length="345" mass="38216">MSDFPETIDDVEQLDELLSRPTPRVIQALKQTEGDLILLGIAGKMGPTLARMIIRADEAAGLQRHILGVSRFSDESSRQPLEDLGIETIKGDLLDTDFINSLPDVPNVIYMAGMKFGATGNESLTWAMNTYLPSLVCNKYRNSRITAFSTGNIYGLVPASGQGSVETDKPDPVGEYAMSCLGRERMFEHFSRTLNIPMTIVRLNYATECRYGVLVDLALQVYQEQTIDISMGYVNVIWQGDANAMTLCALPDGTSPPYYLNVAGPQILKVREICEQFGTLFGKQPKFTGTEAEDALLNNGQQGHQRYGAPLVEVEQIIHCIADWIQNERPLLGKPTHFESRSGKF</sequence>
<dbReference type="Gene3D" id="3.40.50.720">
    <property type="entry name" value="NAD(P)-binding Rossmann-like Domain"/>
    <property type="match status" value="1"/>
</dbReference>
<dbReference type="InterPro" id="IPR001509">
    <property type="entry name" value="Epimerase_deHydtase"/>
</dbReference>
<feature type="domain" description="NAD-dependent epimerase/dehydratase" evidence="1">
    <location>
        <begin position="37"/>
        <end position="203"/>
    </location>
</feature>
<evidence type="ECO:0000259" key="1">
    <source>
        <dbReference type="Pfam" id="PF01370"/>
    </source>
</evidence>
<protein>
    <recommendedName>
        <fullName evidence="1">NAD-dependent epimerase/dehydratase domain-containing protein</fullName>
    </recommendedName>
</protein>
<evidence type="ECO:0000313" key="2">
    <source>
        <dbReference type="EMBL" id="QDV51622.1"/>
    </source>
</evidence>
<dbReference type="EMBL" id="CP037452">
    <property type="protein sequence ID" value="QDV51622.1"/>
    <property type="molecule type" value="Genomic_DNA"/>
</dbReference>
<organism evidence="2 3">
    <name type="scientific">Gimesia fumaroli</name>
    <dbReference type="NCBI Taxonomy" id="2527976"/>
    <lineage>
        <taxon>Bacteria</taxon>
        <taxon>Pseudomonadati</taxon>
        <taxon>Planctomycetota</taxon>
        <taxon>Planctomycetia</taxon>
        <taxon>Planctomycetales</taxon>
        <taxon>Planctomycetaceae</taxon>
        <taxon>Gimesia</taxon>
    </lineage>
</organism>
<dbReference type="InterPro" id="IPR036291">
    <property type="entry name" value="NAD(P)-bd_dom_sf"/>
</dbReference>
<reference evidence="2 3" key="1">
    <citation type="submission" date="2019-03" db="EMBL/GenBank/DDBJ databases">
        <title>Deep-cultivation of Planctomycetes and their phenomic and genomic characterization uncovers novel biology.</title>
        <authorList>
            <person name="Wiegand S."/>
            <person name="Jogler M."/>
            <person name="Boedeker C."/>
            <person name="Pinto D."/>
            <person name="Vollmers J."/>
            <person name="Rivas-Marin E."/>
            <person name="Kohn T."/>
            <person name="Peeters S.H."/>
            <person name="Heuer A."/>
            <person name="Rast P."/>
            <person name="Oberbeckmann S."/>
            <person name="Bunk B."/>
            <person name="Jeske O."/>
            <person name="Meyerdierks A."/>
            <person name="Storesund J.E."/>
            <person name="Kallscheuer N."/>
            <person name="Luecker S."/>
            <person name="Lage O.M."/>
            <person name="Pohl T."/>
            <person name="Merkel B.J."/>
            <person name="Hornburger P."/>
            <person name="Mueller R.-W."/>
            <person name="Bruemmer F."/>
            <person name="Labrenz M."/>
            <person name="Spormann A.M."/>
            <person name="Op den Camp H."/>
            <person name="Overmann J."/>
            <person name="Amann R."/>
            <person name="Jetten M.S.M."/>
            <person name="Mascher T."/>
            <person name="Medema M.H."/>
            <person name="Devos D.P."/>
            <person name="Kaster A.-K."/>
            <person name="Ovreas L."/>
            <person name="Rohde M."/>
            <person name="Galperin M.Y."/>
            <person name="Jogler C."/>
        </authorList>
    </citation>
    <scope>NUCLEOTIDE SEQUENCE [LARGE SCALE GENOMIC DNA]</scope>
    <source>
        <strain evidence="2 3">Enr17</strain>
    </source>
</reference>
<dbReference type="SUPFAM" id="SSF51735">
    <property type="entry name" value="NAD(P)-binding Rossmann-fold domains"/>
    <property type="match status" value="1"/>
</dbReference>
<keyword evidence="3" id="KW-1185">Reference proteome</keyword>
<dbReference type="RefSeq" id="WP_145310954.1">
    <property type="nucleotide sequence ID" value="NZ_CP037452.1"/>
</dbReference>
<proteinExistence type="predicted"/>
<dbReference type="Pfam" id="PF01370">
    <property type="entry name" value="Epimerase"/>
    <property type="match status" value="1"/>
</dbReference>
<dbReference type="AlphaFoldDB" id="A0A518IET8"/>
<name>A0A518IET8_9PLAN</name>
<dbReference type="KEGG" id="gfm:Enr17x_36780"/>